<keyword evidence="4" id="KW-0812">Transmembrane</keyword>
<dbReference type="GO" id="GO:0035252">
    <property type="term" value="F:UDP-xylosyltransferase activity"/>
    <property type="evidence" value="ECO:0007669"/>
    <property type="project" value="TreeGrafter"/>
</dbReference>
<evidence type="ECO:0000313" key="7">
    <source>
        <dbReference type="Proteomes" id="UP001179952"/>
    </source>
</evidence>
<comment type="caution">
    <text evidence="6">The sequence shown here is derived from an EMBL/GenBank/DDBJ whole genome shotgun (WGS) entry which is preliminary data.</text>
</comment>
<gene>
    <name evidence="6" type="ORF">QJS04_geneDACA022452</name>
</gene>
<dbReference type="GO" id="GO:0033843">
    <property type="term" value="F:xyloglucan 6-xylosyltransferase activity"/>
    <property type="evidence" value="ECO:0007669"/>
    <property type="project" value="TreeGrafter"/>
</dbReference>
<reference evidence="6" key="1">
    <citation type="journal article" date="2023" name="Nat. Commun.">
        <title>Diploid and tetraploid genomes of Acorus and the evolution of monocots.</title>
        <authorList>
            <person name="Ma L."/>
            <person name="Liu K.W."/>
            <person name="Li Z."/>
            <person name="Hsiao Y.Y."/>
            <person name="Qi Y."/>
            <person name="Fu T."/>
            <person name="Tang G.D."/>
            <person name="Zhang D."/>
            <person name="Sun W.H."/>
            <person name="Liu D.K."/>
            <person name="Li Y."/>
            <person name="Chen G.Z."/>
            <person name="Liu X.D."/>
            <person name="Liao X.Y."/>
            <person name="Jiang Y.T."/>
            <person name="Yu X."/>
            <person name="Hao Y."/>
            <person name="Huang J."/>
            <person name="Zhao X.W."/>
            <person name="Ke S."/>
            <person name="Chen Y.Y."/>
            <person name="Wu W.L."/>
            <person name="Hsu J.L."/>
            <person name="Lin Y.F."/>
            <person name="Huang M.D."/>
            <person name="Li C.Y."/>
            <person name="Huang L."/>
            <person name="Wang Z.W."/>
            <person name="Zhao X."/>
            <person name="Zhong W.Y."/>
            <person name="Peng D.H."/>
            <person name="Ahmad S."/>
            <person name="Lan S."/>
            <person name="Zhang J.S."/>
            <person name="Tsai W.C."/>
            <person name="Van de Peer Y."/>
            <person name="Liu Z.J."/>
        </authorList>
    </citation>
    <scope>NUCLEOTIDE SEQUENCE</scope>
    <source>
        <strain evidence="6">SCP</strain>
    </source>
</reference>
<dbReference type="GO" id="GO:0005768">
    <property type="term" value="C:endosome"/>
    <property type="evidence" value="ECO:0007669"/>
    <property type="project" value="TreeGrafter"/>
</dbReference>
<keyword evidence="2" id="KW-0328">Glycosyltransferase</keyword>
<organism evidence="6 7">
    <name type="scientific">Acorus gramineus</name>
    <name type="common">Dwarf sweet flag</name>
    <dbReference type="NCBI Taxonomy" id="55184"/>
    <lineage>
        <taxon>Eukaryota</taxon>
        <taxon>Viridiplantae</taxon>
        <taxon>Streptophyta</taxon>
        <taxon>Embryophyta</taxon>
        <taxon>Tracheophyta</taxon>
        <taxon>Spermatophyta</taxon>
        <taxon>Magnoliopsida</taxon>
        <taxon>Liliopsida</taxon>
        <taxon>Acoraceae</taxon>
        <taxon>Acorus</taxon>
    </lineage>
</organism>
<comment type="subcellular location">
    <subcellularLocation>
        <location evidence="1">Golgi apparatus membrane</location>
        <topology evidence="1">Single-pass type II membrane protein</topology>
    </subcellularLocation>
</comment>
<evidence type="ECO:0000256" key="3">
    <source>
        <dbReference type="ARBA" id="ARBA00022679"/>
    </source>
</evidence>
<dbReference type="Pfam" id="PF05637">
    <property type="entry name" value="Glyco_transf_34"/>
    <property type="match status" value="1"/>
</dbReference>
<dbReference type="PANTHER" id="PTHR31311:SF5">
    <property type="entry name" value="XYLOGLUCAN 6-XYLOSYLTRANSFERASE 2"/>
    <property type="match status" value="1"/>
</dbReference>
<dbReference type="PANTHER" id="PTHR31311">
    <property type="entry name" value="XYLOGLUCAN 6-XYLOSYLTRANSFERASE 5-RELATED-RELATED"/>
    <property type="match status" value="1"/>
</dbReference>
<dbReference type="EMBL" id="JAUJYN010000008">
    <property type="protein sequence ID" value="KAK1265236.1"/>
    <property type="molecule type" value="Genomic_DNA"/>
</dbReference>
<name>A0AAV9AMY0_ACOGR</name>
<accession>A0AAV9AMY0</accession>
<dbReference type="InterPro" id="IPR008630">
    <property type="entry name" value="Glyco_trans_34"/>
</dbReference>
<evidence type="ECO:0000256" key="1">
    <source>
        <dbReference type="ARBA" id="ARBA00004323"/>
    </source>
</evidence>
<evidence type="ECO:0000256" key="2">
    <source>
        <dbReference type="ARBA" id="ARBA00022676"/>
    </source>
</evidence>
<reference evidence="6" key="2">
    <citation type="submission" date="2023-06" db="EMBL/GenBank/DDBJ databases">
        <authorList>
            <person name="Ma L."/>
            <person name="Liu K.-W."/>
            <person name="Li Z."/>
            <person name="Hsiao Y.-Y."/>
            <person name="Qi Y."/>
            <person name="Fu T."/>
            <person name="Tang G."/>
            <person name="Zhang D."/>
            <person name="Sun W.-H."/>
            <person name="Liu D.-K."/>
            <person name="Li Y."/>
            <person name="Chen G.-Z."/>
            <person name="Liu X.-D."/>
            <person name="Liao X.-Y."/>
            <person name="Jiang Y.-T."/>
            <person name="Yu X."/>
            <person name="Hao Y."/>
            <person name="Huang J."/>
            <person name="Zhao X.-W."/>
            <person name="Ke S."/>
            <person name="Chen Y.-Y."/>
            <person name="Wu W.-L."/>
            <person name="Hsu J.-L."/>
            <person name="Lin Y.-F."/>
            <person name="Huang M.-D."/>
            <person name="Li C.-Y."/>
            <person name="Huang L."/>
            <person name="Wang Z.-W."/>
            <person name="Zhao X."/>
            <person name="Zhong W.-Y."/>
            <person name="Peng D.-H."/>
            <person name="Ahmad S."/>
            <person name="Lan S."/>
            <person name="Zhang J.-S."/>
            <person name="Tsai W.-C."/>
            <person name="Van De Peer Y."/>
            <person name="Liu Z.-J."/>
        </authorList>
    </citation>
    <scope>NUCLEOTIDE SEQUENCE</scope>
    <source>
        <strain evidence="6">SCP</strain>
        <tissue evidence="6">Leaves</tissue>
    </source>
</reference>
<dbReference type="Proteomes" id="UP001179952">
    <property type="component" value="Unassembled WGS sequence"/>
</dbReference>
<evidence type="ECO:0000256" key="4">
    <source>
        <dbReference type="ARBA" id="ARBA00022968"/>
    </source>
</evidence>
<keyword evidence="5" id="KW-0333">Golgi apparatus</keyword>
<evidence type="ECO:0000256" key="5">
    <source>
        <dbReference type="ARBA" id="ARBA00023034"/>
    </source>
</evidence>
<sequence length="120" mass="14365">MNGEVRHVNFLTKTKPRVLLVIGSSLKPYENPVGDQYLLKSIKNKIDYCCLHLIKIFYNLALLDAEMDKLPLIQKLLLSHLEIEFLWWMDNEAMFTDMEFEVPWEQGQIYRIEWGRWHPL</sequence>
<protein>
    <submittedName>
        <fullName evidence="6">Glycosyltransferase 2</fullName>
    </submittedName>
</protein>
<keyword evidence="4" id="KW-0735">Signal-anchor</keyword>
<proteinExistence type="predicted"/>
<dbReference type="GO" id="GO:0009969">
    <property type="term" value="P:xyloglucan biosynthetic process"/>
    <property type="evidence" value="ECO:0007669"/>
    <property type="project" value="TreeGrafter"/>
</dbReference>
<keyword evidence="3" id="KW-0808">Transferase</keyword>
<keyword evidence="7" id="KW-1185">Reference proteome</keyword>
<dbReference type="GO" id="GO:0016758">
    <property type="term" value="F:hexosyltransferase activity"/>
    <property type="evidence" value="ECO:0007669"/>
    <property type="project" value="TreeGrafter"/>
</dbReference>
<dbReference type="AlphaFoldDB" id="A0AAV9AMY0"/>
<evidence type="ECO:0000313" key="6">
    <source>
        <dbReference type="EMBL" id="KAK1265236.1"/>
    </source>
</evidence>
<dbReference type="GO" id="GO:0000139">
    <property type="term" value="C:Golgi membrane"/>
    <property type="evidence" value="ECO:0007669"/>
    <property type="project" value="UniProtKB-SubCell"/>
</dbReference>
<dbReference type="GO" id="GO:0005802">
    <property type="term" value="C:trans-Golgi network"/>
    <property type="evidence" value="ECO:0007669"/>
    <property type="project" value="TreeGrafter"/>
</dbReference>